<dbReference type="Proteomes" id="UP001386955">
    <property type="component" value="Unassembled WGS sequence"/>
</dbReference>
<keyword evidence="2" id="KW-1185">Reference proteome</keyword>
<dbReference type="EMBL" id="JAYMYS010000004">
    <property type="protein sequence ID" value="KAK7395787.1"/>
    <property type="molecule type" value="Genomic_DNA"/>
</dbReference>
<name>A0AAN9XK21_PSOTE</name>
<accession>A0AAN9XK21</accession>
<comment type="caution">
    <text evidence="1">The sequence shown here is derived from an EMBL/GenBank/DDBJ whole genome shotgun (WGS) entry which is preliminary data.</text>
</comment>
<organism evidence="1 2">
    <name type="scientific">Psophocarpus tetragonolobus</name>
    <name type="common">Winged bean</name>
    <name type="synonym">Dolichos tetragonolobus</name>
    <dbReference type="NCBI Taxonomy" id="3891"/>
    <lineage>
        <taxon>Eukaryota</taxon>
        <taxon>Viridiplantae</taxon>
        <taxon>Streptophyta</taxon>
        <taxon>Embryophyta</taxon>
        <taxon>Tracheophyta</taxon>
        <taxon>Spermatophyta</taxon>
        <taxon>Magnoliopsida</taxon>
        <taxon>eudicotyledons</taxon>
        <taxon>Gunneridae</taxon>
        <taxon>Pentapetalae</taxon>
        <taxon>rosids</taxon>
        <taxon>fabids</taxon>
        <taxon>Fabales</taxon>
        <taxon>Fabaceae</taxon>
        <taxon>Papilionoideae</taxon>
        <taxon>50 kb inversion clade</taxon>
        <taxon>NPAAA clade</taxon>
        <taxon>indigoferoid/millettioid clade</taxon>
        <taxon>Phaseoleae</taxon>
        <taxon>Psophocarpus</taxon>
    </lineage>
</organism>
<dbReference type="AlphaFoldDB" id="A0AAN9XK21"/>
<evidence type="ECO:0000313" key="2">
    <source>
        <dbReference type="Proteomes" id="UP001386955"/>
    </source>
</evidence>
<proteinExistence type="predicted"/>
<protein>
    <submittedName>
        <fullName evidence="1">Uncharacterized protein</fullName>
    </submittedName>
</protein>
<gene>
    <name evidence="1" type="ORF">VNO78_16357</name>
</gene>
<reference evidence="1 2" key="1">
    <citation type="submission" date="2024-01" db="EMBL/GenBank/DDBJ databases">
        <title>The genomes of 5 underutilized Papilionoideae crops provide insights into root nodulation and disease resistanc.</title>
        <authorList>
            <person name="Jiang F."/>
        </authorList>
    </citation>
    <scope>NUCLEOTIDE SEQUENCE [LARGE SCALE GENOMIC DNA]</scope>
    <source>
        <strain evidence="1">DUOXIRENSHENG_FW03</strain>
        <tissue evidence="1">Leaves</tissue>
    </source>
</reference>
<sequence>MSLSCVKQSLIGARAKRIEQTRRHKTRASSSSVIPLNKDLRLVSKELLKKASLIEWLNRASHLSPSMSDKKIVVSCRLTNGFFENKNTLCFYLLFPVSSVKLDSVTGPLLMSSRSFSLAVECLASLLRHLSIKRILAPIAPQGENERPHFLDALSSITVNWPIVAEIV</sequence>
<evidence type="ECO:0000313" key="1">
    <source>
        <dbReference type="EMBL" id="KAK7395787.1"/>
    </source>
</evidence>